<keyword evidence="1" id="KW-0175">Coiled coil</keyword>
<dbReference type="EMBL" id="LGRX02024738">
    <property type="protein sequence ID" value="KAK3253608.1"/>
    <property type="molecule type" value="Genomic_DNA"/>
</dbReference>
<organism evidence="2 3">
    <name type="scientific">Cymbomonas tetramitiformis</name>
    <dbReference type="NCBI Taxonomy" id="36881"/>
    <lineage>
        <taxon>Eukaryota</taxon>
        <taxon>Viridiplantae</taxon>
        <taxon>Chlorophyta</taxon>
        <taxon>Pyramimonadophyceae</taxon>
        <taxon>Pyramimonadales</taxon>
        <taxon>Pyramimonadaceae</taxon>
        <taxon>Cymbomonas</taxon>
    </lineage>
</organism>
<accession>A0AAE0CFV1</accession>
<sequence>MTGKRKRQDDGPNVKTGRKATAALCEIFDINRSDVMVWNGGIPICKMNKEQLKAFLEPIDSTILTEQKETVYVMLADTLDVPADNCKKLVEYVPPAPSQDHRKGGGGGNYKLNKDVLKSNMMNPAFQQKFEAYKSCFNVLLATPRAAVPDPLTHTPSTIVDDDVADKWMNQVGEHQGADQSNLATTTADHSASLPQLTYYDGEIYSTEQILNYCACLANQNSEVTKINEQLTNSYNQLKMENHQMQSRLYEAEALRVERTTTADRGAPRQEPSYVHPRLSMELDVEHQDANQSNLATTTADHDHSNLAMNTADHGASLPQLTYYDGEIYSTQQILNYCAYLANQNSKVTKINEQLTISYNQLETEIHQMQSRLYEVEALRVERERRINILEARLQGTSLGEFPFRSNDFDIDDFDIDDFDIDDFDIDDFDIDDFDIDFSPSQLL</sequence>
<reference evidence="2 3" key="1">
    <citation type="journal article" date="2015" name="Genome Biol. Evol.">
        <title>Comparative Genomics of a Bacterivorous Green Alga Reveals Evolutionary Causalities and Consequences of Phago-Mixotrophic Mode of Nutrition.</title>
        <authorList>
            <person name="Burns J.A."/>
            <person name="Paasch A."/>
            <person name="Narechania A."/>
            <person name="Kim E."/>
        </authorList>
    </citation>
    <scope>NUCLEOTIDE SEQUENCE [LARGE SCALE GENOMIC DNA]</scope>
    <source>
        <strain evidence="2 3">PLY_AMNH</strain>
    </source>
</reference>
<evidence type="ECO:0000256" key="1">
    <source>
        <dbReference type="SAM" id="Coils"/>
    </source>
</evidence>
<evidence type="ECO:0000313" key="3">
    <source>
        <dbReference type="Proteomes" id="UP001190700"/>
    </source>
</evidence>
<feature type="coiled-coil region" evidence="1">
    <location>
        <begin position="352"/>
        <end position="379"/>
    </location>
</feature>
<feature type="coiled-coil region" evidence="1">
    <location>
        <begin position="221"/>
        <end position="255"/>
    </location>
</feature>
<keyword evidence="3" id="KW-1185">Reference proteome</keyword>
<proteinExistence type="predicted"/>
<dbReference type="Proteomes" id="UP001190700">
    <property type="component" value="Unassembled WGS sequence"/>
</dbReference>
<dbReference type="AlphaFoldDB" id="A0AAE0CFV1"/>
<protein>
    <submittedName>
        <fullName evidence="2">Uncharacterized protein</fullName>
    </submittedName>
</protein>
<gene>
    <name evidence="2" type="ORF">CYMTET_37146</name>
</gene>
<comment type="caution">
    <text evidence="2">The sequence shown here is derived from an EMBL/GenBank/DDBJ whole genome shotgun (WGS) entry which is preliminary data.</text>
</comment>
<name>A0AAE0CFV1_9CHLO</name>
<evidence type="ECO:0000313" key="2">
    <source>
        <dbReference type="EMBL" id="KAK3253608.1"/>
    </source>
</evidence>